<protein>
    <submittedName>
        <fullName evidence="3">Uncharacterized protein</fullName>
    </submittedName>
</protein>
<name>A0A914EM97_9BILA</name>
<accession>A0A914EM97</accession>
<evidence type="ECO:0000313" key="2">
    <source>
        <dbReference type="Proteomes" id="UP000887540"/>
    </source>
</evidence>
<feature type="region of interest" description="Disordered" evidence="1">
    <location>
        <begin position="29"/>
        <end position="51"/>
    </location>
</feature>
<sequence length="168" mass="19326">MALKNGITENDSHELIRRMREVPAMKLATGLGSDTTGGKMQTTIGPRIDGDFLPKTPTELRKEAPKKKRIEEIIAERIPEYEYPNFKELRDQALRIYLQPEERKDKDKYDHAIVKLYTDLFLASDTQTSVYENLEVGNDATYLYSFDYVNPTSFGFLIGRRLPFIGKS</sequence>
<dbReference type="Gene3D" id="3.40.50.1820">
    <property type="entry name" value="alpha/beta hydrolase"/>
    <property type="match status" value="1"/>
</dbReference>
<proteinExistence type="predicted"/>
<keyword evidence="2" id="KW-1185">Reference proteome</keyword>
<dbReference type="SUPFAM" id="SSF53474">
    <property type="entry name" value="alpha/beta-Hydrolases"/>
    <property type="match status" value="1"/>
</dbReference>
<feature type="compositionally biased region" description="Polar residues" evidence="1">
    <location>
        <begin position="32"/>
        <end position="44"/>
    </location>
</feature>
<reference evidence="3" key="1">
    <citation type="submission" date="2022-11" db="UniProtKB">
        <authorList>
            <consortium name="WormBaseParasite"/>
        </authorList>
    </citation>
    <scope>IDENTIFICATION</scope>
</reference>
<dbReference type="WBParaSite" id="ACRNAN_scaffold8727.g18742.t1">
    <property type="protein sequence ID" value="ACRNAN_scaffold8727.g18742.t1"/>
    <property type="gene ID" value="ACRNAN_scaffold8727.g18742"/>
</dbReference>
<dbReference type="PANTHER" id="PTHR44590">
    <property type="entry name" value="CARBOXYLIC ESTER HYDROLASE-RELATED"/>
    <property type="match status" value="1"/>
</dbReference>
<dbReference type="PANTHER" id="PTHR44590:SF3">
    <property type="entry name" value="CARBOXYLESTERASE TYPE B DOMAIN-CONTAINING PROTEIN"/>
    <property type="match status" value="1"/>
</dbReference>
<dbReference type="InterPro" id="IPR029058">
    <property type="entry name" value="AB_hydrolase_fold"/>
</dbReference>
<organism evidence="2 3">
    <name type="scientific">Acrobeloides nanus</name>
    <dbReference type="NCBI Taxonomy" id="290746"/>
    <lineage>
        <taxon>Eukaryota</taxon>
        <taxon>Metazoa</taxon>
        <taxon>Ecdysozoa</taxon>
        <taxon>Nematoda</taxon>
        <taxon>Chromadorea</taxon>
        <taxon>Rhabditida</taxon>
        <taxon>Tylenchina</taxon>
        <taxon>Cephalobomorpha</taxon>
        <taxon>Cephaloboidea</taxon>
        <taxon>Cephalobidae</taxon>
        <taxon>Acrobeloides</taxon>
    </lineage>
</organism>
<evidence type="ECO:0000313" key="3">
    <source>
        <dbReference type="WBParaSite" id="ACRNAN_scaffold8727.g18742.t1"/>
    </source>
</evidence>
<evidence type="ECO:0000256" key="1">
    <source>
        <dbReference type="SAM" id="MobiDB-lite"/>
    </source>
</evidence>
<dbReference type="Proteomes" id="UP000887540">
    <property type="component" value="Unplaced"/>
</dbReference>
<dbReference type="AlphaFoldDB" id="A0A914EM97"/>